<dbReference type="Proteomes" id="UP000002630">
    <property type="component" value="Linkage Group LG26"/>
</dbReference>
<dbReference type="eggNOG" id="KOG2733">
    <property type="taxonomic scope" value="Eukaryota"/>
</dbReference>
<evidence type="ECO:0000259" key="3">
    <source>
        <dbReference type="Pfam" id="PF03435"/>
    </source>
</evidence>
<dbReference type="AlphaFoldDB" id="D8LSB2"/>
<comment type="similarity">
    <text evidence="1">Belongs to the saccharopine dehydrogenase family.</text>
</comment>
<evidence type="ECO:0000313" key="4">
    <source>
        <dbReference type="EMBL" id="CBN75169.1"/>
    </source>
</evidence>
<proteinExistence type="inferred from homology"/>
<organism evidence="4 5">
    <name type="scientific">Ectocarpus siliculosus</name>
    <name type="common">Brown alga</name>
    <name type="synonym">Conferva siliculosa</name>
    <dbReference type="NCBI Taxonomy" id="2880"/>
    <lineage>
        <taxon>Eukaryota</taxon>
        <taxon>Sar</taxon>
        <taxon>Stramenopiles</taxon>
        <taxon>Ochrophyta</taxon>
        <taxon>PX clade</taxon>
        <taxon>Phaeophyceae</taxon>
        <taxon>Ectocarpales</taxon>
        <taxon>Ectocarpaceae</taxon>
        <taxon>Ectocarpus</taxon>
    </lineage>
</organism>
<dbReference type="InterPro" id="IPR005097">
    <property type="entry name" value="Sacchrp_dh_NADP-bd"/>
</dbReference>
<evidence type="ECO:0000313" key="5">
    <source>
        <dbReference type="Proteomes" id="UP000002630"/>
    </source>
</evidence>
<gene>
    <name evidence="4" type="ORF">Esi_0070_0139</name>
</gene>
<evidence type="ECO:0000256" key="1">
    <source>
        <dbReference type="ARBA" id="ARBA00038048"/>
    </source>
</evidence>
<dbReference type="GO" id="GO:0009247">
    <property type="term" value="P:glycolipid biosynthetic process"/>
    <property type="evidence" value="ECO:0007669"/>
    <property type="project" value="TreeGrafter"/>
</dbReference>
<reference evidence="4 5" key="1">
    <citation type="journal article" date="2010" name="Nature">
        <title>The Ectocarpus genome and the independent evolution of multicellularity in brown algae.</title>
        <authorList>
            <person name="Cock J.M."/>
            <person name="Sterck L."/>
            <person name="Rouze P."/>
            <person name="Scornet D."/>
            <person name="Allen A.E."/>
            <person name="Amoutzias G."/>
            <person name="Anthouard V."/>
            <person name="Artiguenave F."/>
            <person name="Aury J.M."/>
            <person name="Badger J.H."/>
            <person name="Beszteri B."/>
            <person name="Billiau K."/>
            <person name="Bonnet E."/>
            <person name="Bothwell J.H."/>
            <person name="Bowler C."/>
            <person name="Boyen C."/>
            <person name="Brownlee C."/>
            <person name="Carrano C.J."/>
            <person name="Charrier B."/>
            <person name="Cho G.Y."/>
            <person name="Coelho S.M."/>
            <person name="Collen J."/>
            <person name="Corre E."/>
            <person name="Da Silva C."/>
            <person name="Delage L."/>
            <person name="Delaroque N."/>
            <person name="Dittami S.M."/>
            <person name="Doulbeau S."/>
            <person name="Elias M."/>
            <person name="Farnham G."/>
            <person name="Gachon C.M."/>
            <person name="Gschloessl B."/>
            <person name="Heesch S."/>
            <person name="Jabbari K."/>
            <person name="Jubin C."/>
            <person name="Kawai H."/>
            <person name="Kimura K."/>
            <person name="Kloareg B."/>
            <person name="Kupper F.C."/>
            <person name="Lang D."/>
            <person name="Le Bail A."/>
            <person name="Leblanc C."/>
            <person name="Lerouge P."/>
            <person name="Lohr M."/>
            <person name="Lopez P.J."/>
            <person name="Martens C."/>
            <person name="Maumus F."/>
            <person name="Michel G."/>
            <person name="Miranda-Saavedra D."/>
            <person name="Morales J."/>
            <person name="Moreau H."/>
            <person name="Motomura T."/>
            <person name="Nagasato C."/>
            <person name="Napoli C.A."/>
            <person name="Nelson D.R."/>
            <person name="Nyvall-Collen P."/>
            <person name="Peters A.F."/>
            <person name="Pommier C."/>
            <person name="Potin P."/>
            <person name="Poulain J."/>
            <person name="Quesneville H."/>
            <person name="Read B."/>
            <person name="Rensing S.A."/>
            <person name="Ritter A."/>
            <person name="Rousvoal S."/>
            <person name="Samanta M."/>
            <person name="Samson G."/>
            <person name="Schroeder D.C."/>
            <person name="Segurens B."/>
            <person name="Strittmatter M."/>
            <person name="Tonon T."/>
            <person name="Tregear J.W."/>
            <person name="Valentin K."/>
            <person name="von Dassow P."/>
            <person name="Yamagishi T."/>
            <person name="Van de Peer Y."/>
            <person name="Wincker P."/>
        </authorList>
    </citation>
    <scope>NUCLEOTIDE SEQUENCE [LARGE SCALE GENOMIC DNA]</scope>
    <source>
        <strain evidence="5">Ec32 / CCAP1310/4</strain>
    </source>
</reference>
<dbReference type="OrthoDB" id="10268090at2759"/>
<feature type="domain" description="Saccharopine dehydrogenase NADP binding" evidence="3">
    <location>
        <begin position="10"/>
        <end position="141"/>
    </location>
</feature>
<dbReference type="OMA" id="MQLRYHD"/>
<name>D8LSB2_ECTSI</name>
<evidence type="ECO:0000256" key="2">
    <source>
        <dbReference type="SAM" id="Phobius"/>
    </source>
</evidence>
<dbReference type="PANTHER" id="PTHR12286:SF5">
    <property type="entry name" value="SACCHAROPINE DEHYDROGENASE-LIKE OXIDOREDUCTASE"/>
    <property type="match status" value="1"/>
</dbReference>
<dbReference type="EMBL" id="FN649751">
    <property type="protein sequence ID" value="CBN75169.1"/>
    <property type="molecule type" value="Genomic_DNA"/>
</dbReference>
<dbReference type="GO" id="GO:0005886">
    <property type="term" value="C:plasma membrane"/>
    <property type="evidence" value="ECO:0007669"/>
    <property type="project" value="TreeGrafter"/>
</dbReference>
<dbReference type="SUPFAM" id="SSF51735">
    <property type="entry name" value="NAD(P)-binding Rossmann-fold domains"/>
    <property type="match status" value="1"/>
</dbReference>
<accession>D8LSB2</accession>
<keyword evidence="2" id="KW-0812">Transmembrane</keyword>
<dbReference type="Gene3D" id="3.40.50.720">
    <property type="entry name" value="NAD(P)-binding Rossmann-like Domain"/>
    <property type="match status" value="1"/>
</dbReference>
<dbReference type="PANTHER" id="PTHR12286">
    <property type="entry name" value="SACCHAROPINE DEHYDROGENASE-LIKE OXIDOREDUCTASE"/>
    <property type="match status" value="1"/>
</dbReference>
<sequence length="418" mass="44215">MSDSSNKYDVVVFGATSFAGQLVCEYYLANYGASPPTFKWAVAARSESKLTALKERLASEIDSAASTLPTIVADSLDDEAVGGMVSQAKVIITTVGPYAHYGSKVVAACSAAGVHCCDLTGESLWVKGLIDKHHEEAERTGAKIVPSCGFDSIPADLGTLMMVEYMKRTHGLSPDDVRYYFGASKGGVSGGTIASVLDIFEQVWSGGKAITSKLADPLLLTATPGFGKAADPGGLGYDSLAKSWTASSVFASHDSKIVFRSAGLLGYPETFRYKEVMGFKGLLKGFLPAVFSTIAFGIGGFLMVIPVTRKFIAKKFLPAPGEGPSKELRDSGYFWINFLASGRSGDGKDVVCRGKVGSDKGDCGYKETAKMLAECGLCLALDDLEYKKGGVLTTASAMGMPLVDRLNKAGMTFKILDE</sequence>
<keyword evidence="2" id="KW-0472">Membrane</keyword>
<feature type="transmembrane region" description="Helical" evidence="2">
    <location>
        <begin position="286"/>
        <end position="305"/>
    </location>
</feature>
<dbReference type="InterPro" id="IPR051276">
    <property type="entry name" value="Saccharopine_DH-like_oxidrdct"/>
</dbReference>
<keyword evidence="5" id="KW-1185">Reference proteome</keyword>
<dbReference type="Pfam" id="PF03435">
    <property type="entry name" value="Sacchrp_dh_NADP"/>
    <property type="match status" value="1"/>
</dbReference>
<keyword evidence="2" id="KW-1133">Transmembrane helix</keyword>
<protein>
    <recommendedName>
        <fullName evidence="3">Saccharopine dehydrogenase NADP binding domain-containing protein</fullName>
    </recommendedName>
</protein>
<dbReference type="EMBL" id="FN648927">
    <property type="protein sequence ID" value="CBN75169.1"/>
    <property type="molecule type" value="Genomic_DNA"/>
</dbReference>
<dbReference type="InParanoid" id="D8LSB2"/>
<dbReference type="InterPro" id="IPR036291">
    <property type="entry name" value="NAD(P)-bd_dom_sf"/>
</dbReference>